<dbReference type="GO" id="GO:0061630">
    <property type="term" value="F:ubiquitin protein ligase activity"/>
    <property type="evidence" value="ECO:0007669"/>
    <property type="project" value="InterPro"/>
</dbReference>
<evidence type="ECO:0000256" key="6">
    <source>
        <dbReference type="PROSITE-ProRule" id="PRU00047"/>
    </source>
</evidence>
<feature type="compositionally biased region" description="Basic residues" evidence="7">
    <location>
        <begin position="642"/>
        <end position="652"/>
    </location>
</feature>
<dbReference type="InterPro" id="IPR036875">
    <property type="entry name" value="Znf_CCHC_sf"/>
</dbReference>
<feature type="compositionally biased region" description="Polar residues" evidence="7">
    <location>
        <begin position="460"/>
        <end position="492"/>
    </location>
</feature>
<dbReference type="GO" id="GO:0003676">
    <property type="term" value="F:nucleic acid binding"/>
    <property type="evidence" value="ECO:0007669"/>
    <property type="project" value="InterPro"/>
</dbReference>
<feature type="compositionally biased region" description="Low complexity" evidence="7">
    <location>
        <begin position="1509"/>
        <end position="1520"/>
    </location>
</feature>
<feature type="compositionally biased region" description="Low complexity" evidence="7">
    <location>
        <begin position="516"/>
        <end position="534"/>
    </location>
</feature>
<dbReference type="Pfam" id="PF08783">
    <property type="entry name" value="DWNN"/>
    <property type="match status" value="1"/>
</dbReference>
<evidence type="ECO:0000313" key="11">
    <source>
        <dbReference type="EMBL" id="KAK5617195.1"/>
    </source>
</evidence>
<feature type="compositionally biased region" description="Polar residues" evidence="7">
    <location>
        <begin position="335"/>
        <end position="349"/>
    </location>
</feature>
<feature type="compositionally biased region" description="Basic and acidic residues" evidence="7">
    <location>
        <begin position="905"/>
        <end position="916"/>
    </location>
</feature>
<dbReference type="Proteomes" id="UP001311232">
    <property type="component" value="Unassembled WGS sequence"/>
</dbReference>
<feature type="compositionally biased region" description="Basic and acidic residues" evidence="7">
    <location>
        <begin position="1365"/>
        <end position="1377"/>
    </location>
</feature>
<feature type="compositionally biased region" description="Low complexity" evidence="7">
    <location>
        <begin position="831"/>
        <end position="851"/>
    </location>
</feature>
<feature type="compositionally biased region" description="Low complexity" evidence="7">
    <location>
        <begin position="1660"/>
        <end position="1673"/>
    </location>
</feature>
<feature type="compositionally biased region" description="Basic and acidic residues" evidence="7">
    <location>
        <begin position="1535"/>
        <end position="1556"/>
    </location>
</feature>
<feature type="compositionally biased region" description="Polar residues" evidence="7">
    <location>
        <begin position="852"/>
        <end position="866"/>
    </location>
</feature>
<evidence type="ECO:0008006" key="13">
    <source>
        <dbReference type="Google" id="ProtNLM"/>
    </source>
</evidence>
<feature type="compositionally biased region" description="Basic and acidic residues" evidence="7">
    <location>
        <begin position="1022"/>
        <end position="1061"/>
    </location>
</feature>
<comment type="subcellular location">
    <subcellularLocation>
        <location evidence="1">Nucleus</location>
    </subcellularLocation>
</comment>
<dbReference type="PROSITE" id="PS50089">
    <property type="entry name" value="ZF_RING_2"/>
    <property type="match status" value="1"/>
</dbReference>
<feature type="compositionally biased region" description="Polar residues" evidence="7">
    <location>
        <begin position="1351"/>
        <end position="1360"/>
    </location>
</feature>
<evidence type="ECO:0000256" key="3">
    <source>
        <dbReference type="ARBA" id="ARBA00022771"/>
    </source>
</evidence>
<feature type="compositionally biased region" description="Basic and acidic residues" evidence="7">
    <location>
        <begin position="1606"/>
        <end position="1635"/>
    </location>
</feature>
<evidence type="ECO:0000256" key="4">
    <source>
        <dbReference type="ARBA" id="ARBA00022833"/>
    </source>
</evidence>
<dbReference type="PROSITE" id="PS50158">
    <property type="entry name" value="ZF_CCHC"/>
    <property type="match status" value="1"/>
</dbReference>
<feature type="compositionally biased region" description="Basic and acidic residues" evidence="7">
    <location>
        <begin position="981"/>
        <end position="1001"/>
    </location>
</feature>
<dbReference type="GO" id="GO:0005634">
    <property type="term" value="C:nucleus"/>
    <property type="evidence" value="ECO:0007669"/>
    <property type="project" value="UniProtKB-SubCell"/>
</dbReference>
<feature type="compositionally biased region" description="Basic and acidic residues" evidence="7">
    <location>
        <begin position="1157"/>
        <end position="1176"/>
    </location>
</feature>
<comment type="caution">
    <text evidence="11">The sequence shown here is derived from an EMBL/GenBank/DDBJ whole genome shotgun (WGS) entry which is preliminary data.</text>
</comment>
<feature type="compositionally biased region" description="Basic and acidic residues" evidence="7">
    <location>
        <begin position="1218"/>
        <end position="1237"/>
    </location>
</feature>
<dbReference type="SUPFAM" id="SSF57756">
    <property type="entry name" value="Retrovirus zinc finger-like domains"/>
    <property type="match status" value="1"/>
</dbReference>
<feature type="compositionally biased region" description="Polar residues" evidence="7">
    <location>
        <begin position="930"/>
        <end position="939"/>
    </location>
</feature>
<dbReference type="Pfam" id="PF00098">
    <property type="entry name" value="zf-CCHC"/>
    <property type="match status" value="1"/>
</dbReference>
<dbReference type="InterPro" id="IPR013083">
    <property type="entry name" value="Znf_RING/FYVE/PHD"/>
</dbReference>
<dbReference type="Gene3D" id="3.10.20.90">
    <property type="entry name" value="Phosphatidylinositol 3-kinase Catalytic Subunit, Chain A, domain 1"/>
    <property type="match status" value="1"/>
</dbReference>
<dbReference type="SMART" id="SM00184">
    <property type="entry name" value="RING"/>
    <property type="match status" value="1"/>
</dbReference>
<feature type="domain" description="DWNN" evidence="10">
    <location>
        <begin position="4"/>
        <end position="76"/>
    </location>
</feature>
<feature type="compositionally biased region" description="Basic and acidic residues" evidence="7">
    <location>
        <begin position="1249"/>
        <end position="1276"/>
    </location>
</feature>
<dbReference type="EMBL" id="JAHHUM010000786">
    <property type="protein sequence ID" value="KAK5617195.1"/>
    <property type="molecule type" value="Genomic_DNA"/>
</dbReference>
<reference evidence="11 12" key="1">
    <citation type="submission" date="2021-06" db="EMBL/GenBank/DDBJ databases">
        <authorList>
            <person name="Palmer J.M."/>
        </authorList>
    </citation>
    <scope>NUCLEOTIDE SEQUENCE [LARGE SCALE GENOMIC DNA]</scope>
    <source>
        <strain evidence="11 12">MEX-2019</strain>
        <tissue evidence="11">Muscle</tissue>
    </source>
</reference>
<feature type="domain" description="CCHC-type" evidence="9">
    <location>
        <begin position="165"/>
        <end position="179"/>
    </location>
</feature>
<dbReference type="InterPro" id="IPR033489">
    <property type="entry name" value="RBBP6"/>
</dbReference>
<evidence type="ECO:0000259" key="10">
    <source>
        <dbReference type="PROSITE" id="PS51282"/>
    </source>
</evidence>
<dbReference type="InterPro" id="IPR003613">
    <property type="entry name" value="Ubox_domain"/>
</dbReference>
<keyword evidence="5" id="KW-0539">Nucleus</keyword>
<organism evidence="11 12">
    <name type="scientific">Crenichthys baileyi</name>
    <name type="common">White River springfish</name>
    <dbReference type="NCBI Taxonomy" id="28760"/>
    <lineage>
        <taxon>Eukaryota</taxon>
        <taxon>Metazoa</taxon>
        <taxon>Chordata</taxon>
        <taxon>Craniata</taxon>
        <taxon>Vertebrata</taxon>
        <taxon>Euteleostomi</taxon>
        <taxon>Actinopterygii</taxon>
        <taxon>Neopterygii</taxon>
        <taxon>Teleostei</taxon>
        <taxon>Neoteleostei</taxon>
        <taxon>Acanthomorphata</taxon>
        <taxon>Ovalentaria</taxon>
        <taxon>Atherinomorphae</taxon>
        <taxon>Cyprinodontiformes</taxon>
        <taxon>Goodeidae</taxon>
        <taxon>Crenichthys</taxon>
    </lineage>
</organism>
<dbReference type="GO" id="GO:0016567">
    <property type="term" value="P:protein ubiquitination"/>
    <property type="evidence" value="ECO:0007669"/>
    <property type="project" value="InterPro"/>
</dbReference>
<feature type="compositionally biased region" description="Low complexity" evidence="7">
    <location>
        <begin position="1480"/>
        <end position="1496"/>
    </location>
</feature>
<feature type="domain" description="RING-type" evidence="8">
    <location>
        <begin position="263"/>
        <end position="303"/>
    </location>
</feature>
<proteinExistence type="predicted"/>
<evidence type="ECO:0000256" key="1">
    <source>
        <dbReference type="ARBA" id="ARBA00004123"/>
    </source>
</evidence>
<protein>
    <recommendedName>
        <fullName evidence="13">E3 ubiquitin-protein ligase RBBP6</fullName>
    </recommendedName>
</protein>
<dbReference type="GO" id="GO:0006511">
    <property type="term" value="P:ubiquitin-dependent protein catabolic process"/>
    <property type="evidence" value="ECO:0007669"/>
    <property type="project" value="TreeGrafter"/>
</dbReference>
<feature type="compositionally biased region" description="Basic and acidic residues" evidence="7">
    <location>
        <begin position="1441"/>
        <end position="1476"/>
    </location>
</feature>
<evidence type="ECO:0000259" key="9">
    <source>
        <dbReference type="PROSITE" id="PS50158"/>
    </source>
</evidence>
<dbReference type="SMART" id="SM01180">
    <property type="entry name" value="DWNN"/>
    <property type="match status" value="1"/>
</dbReference>
<evidence type="ECO:0000259" key="8">
    <source>
        <dbReference type="PROSITE" id="PS50089"/>
    </source>
</evidence>
<dbReference type="PROSITE" id="PS51282">
    <property type="entry name" value="DWNN"/>
    <property type="match status" value="1"/>
</dbReference>
<feature type="region of interest" description="Disordered" evidence="7">
    <location>
        <begin position="334"/>
        <end position="534"/>
    </location>
</feature>
<feature type="compositionally biased region" description="Polar residues" evidence="7">
    <location>
        <begin position="410"/>
        <end position="426"/>
    </location>
</feature>
<dbReference type="CDD" id="cd16620">
    <property type="entry name" value="vRING-HC-C4C4_RBBP6"/>
    <property type="match status" value="1"/>
</dbReference>
<feature type="compositionally biased region" description="Low complexity" evidence="7">
    <location>
        <begin position="493"/>
        <end position="507"/>
    </location>
</feature>
<keyword evidence="12" id="KW-1185">Reference proteome</keyword>
<evidence type="ECO:0000256" key="5">
    <source>
        <dbReference type="ARBA" id="ARBA00023242"/>
    </source>
</evidence>
<feature type="compositionally biased region" description="Basic and acidic residues" evidence="7">
    <location>
        <begin position="1675"/>
        <end position="1687"/>
    </location>
</feature>
<feature type="compositionally biased region" description="Polar residues" evidence="7">
    <location>
        <begin position="1381"/>
        <end position="1395"/>
    </location>
</feature>
<accession>A0AAV9S7D8</accession>
<evidence type="ECO:0000313" key="12">
    <source>
        <dbReference type="Proteomes" id="UP001311232"/>
    </source>
</evidence>
<dbReference type="PANTHER" id="PTHR15439">
    <property type="entry name" value="RETINOBLASTOMA-BINDING PROTEIN 6"/>
    <property type="match status" value="1"/>
</dbReference>
<evidence type="ECO:0000256" key="2">
    <source>
        <dbReference type="ARBA" id="ARBA00022723"/>
    </source>
</evidence>
<feature type="compositionally biased region" description="Basic residues" evidence="7">
    <location>
        <begin position="605"/>
        <end position="617"/>
    </location>
</feature>
<feature type="compositionally biased region" description="Low complexity" evidence="7">
    <location>
        <begin position="630"/>
        <end position="641"/>
    </location>
</feature>
<feature type="compositionally biased region" description="Basic and acidic residues" evidence="7">
    <location>
        <begin position="1285"/>
        <end position="1301"/>
    </location>
</feature>
<dbReference type="GO" id="GO:0006397">
    <property type="term" value="P:mRNA processing"/>
    <property type="evidence" value="ECO:0007669"/>
    <property type="project" value="InterPro"/>
</dbReference>
<dbReference type="SMART" id="SM00343">
    <property type="entry name" value="ZnF_C2HC"/>
    <property type="match status" value="1"/>
</dbReference>
<dbReference type="InterPro" id="IPR001878">
    <property type="entry name" value="Znf_CCHC"/>
</dbReference>
<keyword evidence="3 6" id="KW-0863">Zinc-finger</keyword>
<dbReference type="Gene3D" id="4.10.60.10">
    <property type="entry name" value="Zinc finger, CCHC-type"/>
    <property type="match status" value="1"/>
</dbReference>
<feature type="compositionally biased region" description="Basic and acidic residues" evidence="7">
    <location>
        <begin position="429"/>
        <end position="440"/>
    </location>
</feature>
<evidence type="ECO:0000256" key="7">
    <source>
        <dbReference type="SAM" id="MobiDB-lite"/>
    </source>
</evidence>
<feature type="region of interest" description="Disordered" evidence="7">
    <location>
        <begin position="800"/>
        <end position="1687"/>
    </location>
</feature>
<feature type="compositionally biased region" description="Low complexity" evidence="7">
    <location>
        <begin position="679"/>
        <end position="691"/>
    </location>
</feature>
<feature type="region of interest" description="Disordered" evidence="7">
    <location>
        <begin position="605"/>
        <end position="738"/>
    </location>
</feature>
<feature type="compositionally biased region" description="Polar residues" evidence="7">
    <location>
        <begin position="1068"/>
        <end position="1087"/>
    </location>
</feature>
<feature type="compositionally biased region" description="Basic and acidic residues" evidence="7">
    <location>
        <begin position="1312"/>
        <end position="1326"/>
    </location>
</feature>
<feature type="compositionally biased region" description="Low complexity" evidence="7">
    <location>
        <begin position="1426"/>
        <end position="1440"/>
    </location>
</feature>
<sequence>MAHIHYKFSSKLSYDTVVFDGPNISLTDLKKQIMAREKLRAGDCDLQIINAQTKEEFTEDGVHIPKGSSVIVRRIPIIGKSSSKSKTNHKERSDVQVPNAFGSHRKISDSSSTRALSFFSKMQLANLAEADVSEEDKIRVMMNQSSCEMMKNSKLGPVLPENYACYRCGNTGHHIRNCPVNLDKNVEGPPRIKKSTGIPRSFMVEVDDPNIKGVMLTSCGRYAIPAIDAEAYAVGKKEKPPFIPQEQPKCEEKEEPIPDELLCLICHDLLSDAVVIPCCGNSYCDDCIRTTLLESEDHLCPTCGQSDVSPDTLIANKFLRQAVNNFKKELGCGKSQRTMSVASQSQNTAPKPSPVPTLTPSTVQNKIKKPLQAPCTEQESLVNKPKPEPSPSLTESTDGPPATPEPDPVGNSSENTSPQPEQSHAVTPNKEELEKTHDNLETIAPSDLVSDRDSPDAPSQLISQVNSMEGTEQLQTACVNQRESSSDSTIRLSGSSTSRDSICSTSTYPAGSLTESSLEQPKTSSSSSSCSSLPATPLPLFPSPPFHTFVHTHQPLSSYLPGYPPTTPTWKLPIPPGAPIPSLCSSSSTSSIPVLIPKEWYRFQRKKKERSPHKRSISHSVSKSSKSKSSRSYSGSSSRSGSRSRSRSRHRSPYTNHRDFHSHSNPSRSFGYKRPRSPTPSSSSSPLSGSHSRSKMSSDRSRKNRHHSKRSALSGHSSKRRGERSSKEARKSSRSKGLNDISGLKLERQCYLQWKKEYQEWYDKYFSSCISHFHQLPFPPPPPPPPYTQDSFYLKQGGETVIKDDGCPTSEDSTYSRSSSSHSSNDRRSPICHPSSDSCSSPQSNDSQSSPTHSSNDGPSAPSEAQLQLKDNLEKGTEKVSSLPDSLTKSSEEINLQEMITDDNPQIKKKVDDCSPLKHKQKKKPEKFVSSDSSGSINVLRQDKRRRNIEPNSSKDGSPVGHKETPSDSLKSVQALLKPNRHLDKDKKEKPKEEILEREQGSRIGKGSDSCQNRERKHKTKPSTDSDRLGTEVHQHPEGSKTPDSKSERDKKRKKQDKEMNNKPSDIPSKTKSSKYLQPKTAEQPNSLKRESLKPSDRQTQSTEKKGNKASPLTKKDIWEGGIKVISQKKISININLDGKRKDEKTEQNSSSSRVNTQERKEPSSDTEEKFKKENTETLVNENKESSPGLLPQEKPSILQEIKESGNKATSNVDQEDVSMKIPREEEKDGEKNKKGEEDLDLWHCALKGLEDRKERTTGKEEEADRGKDGCKDHKMVLTQVEKGCASRENRGEAQKEDKAVRSSSQRSKPKNLHDRQKDASKHSSGDTEGSQEMTAGEKLLEDMSKGRAKVSQNEPTQVPHSKWGKNEKDVTTREVKATQPKPSETRTNTESVGDNEQKSLRSVERGRDGNTVAVGGRDQEKERNSASSGSYSSVAPSCGSERERDKERTRENERRRESERSKQGMREEERRRDWDAPVSKRNLSSSHSSHLSVSNDTERRGLLRENVQSFSSHSRQSSRYTYMPDQNAAKRHRDASLDFNSKDKDHFDYSYHRPAADYGYKDQPAGTQHSPPAYSYCRDRGTHSFEPPAGSQRGLIDWELMQNKNRTESRVQKGDKPGKERKTLGDGNREREYSEVVGGRESGSREERAQRLDERRRSSSSSSSSVRSSASRRSSRDEQRGGKEAY</sequence>
<feature type="compositionally biased region" description="Basic and acidic residues" evidence="7">
    <location>
        <begin position="1643"/>
        <end position="1658"/>
    </location>
</feature>
<dbReference type="Pfam" id="PF04564">
    <property type="entry name" value="U-box"/>
    <property type="match status" value="1"/>
</dbReference>
<gene>
    <name evidence="11" type="ORF">CRENBAI_010909</name>
</gene>
<feature type="compositionally biased region" description="Basic and acidic residues" evidence="7">
    <location>
        <begin position="1088"/>
        <end position="1107"/>
    </location>
</feature>
<dbReference type="SUPFAM" id="SSF57850">
    <property type="entry name" value="RING/U-box"/>
    <property type="match status" value="1"/>
</dbReference>
<feature type="compositionally biased region" description="Polar residues" evidence="7">
    <location>
        <begin position="879"/>
        <end position="889"/>
    </location>
</feature>
<keyword evidence="4" id="KW-0862">Zinc</keyword>
<feature type="compositionally biased region" description="Low complexity" evidence="7">
    <location>
        <begin position="810"/>
        <end position="823"/>
    </location>
</feature>
<dbReference type="InterPro" id="IPR014891">
    <property type="entry name" value="DWNN_domain"/>
</dbReference>
<keyword evidence="2" id="KW-0479">Metal-binding</keyword>
<dbReference type="PANTHER" id="PTHR15439:SF0">
    <property type="entry name" value="CELL DIVISION CYCLE AND APOPTOSIS REGULATOR PROTEIN 1-RELATED"/>
    <property type="match status" value="1"/>
</dbReference>
<feature type="compositionally biased region" description="Basic and acidic residues" evidence="7">
    <location>
        <begin position="1138"/>
        <end position="1147"/>
    </location>
</feature>
<feature type="compositionally biased region" description="Basic and acidic residues" evidence="7">
    <location>
        <begin position="1396"/>
        <end position="1409"/>
    </location>
</feature>
<dbReference type="Gene3D" id="3.30.40.10">
    <property type="entry name" value="Zinc/RING finger domain, C3HC4 (zinc finger)"/>
    <property type="match status" value="1"/>
</dbReference>
<dbReference type="InterPro" id="IPR001841">
    <property type="entry name" value="Znf_RING"/>
</dbReference>
<name>A0AAV9S7D8_9TELE</name>
<dbReference type="GO" id="GO:0008270">
    <property type="term" value="F:zinc ion binding"/>
    <property type="evidence" value="ECO:0007669"/>
    <property type="project" value="UniProtKB-KW"/>
</dbReference>